<evidence type="ECO:0000313" key="3">
    <source>
        <dbReference type="Proteomes" id="UP000595254"/>
    </source>
</evidence>
<organism evidence="2 3">
    <name type="scientific">Peribacillus psychrosaccharolyticus</name>
    <name type="common">Bacillus psychrosaccharolyticus</name>
    <dbReference type="NCBI Taxonomy" id="1407"/>
    <lineage>
        <taxon>Bacteria</taxon>
        <taxon>Bacillati</taxon>
        <taxon>Bacillota</taxon>
        <taxon>Bacilli</taxon>
        <taxon>Bacillales</taxon>
        <taxon>Bacillaceae</taxon>
        <taxon>Peribacillus</taxon>
    </lineage>
</organism>
<reference evidence="2 3" key="1">
    <citation type="submission" date="2021-01" db="EMBL/GenBank/DDBJ databases">
        <title>FDA dAtabase for Regulatory Grade micrObial Sequences (FDA-ARGOS): Supporting development and validation of Infectious Disease Dx tests.</title>
        <authorList>
            <person name="Nelson B."/>
            <person name="Plummer A."/>
            <person name="Tallon L."/>
            <person name="Sadzewicz L."/>
            <person name="Zhao X."/>
            <person name="Boylan J."/>
            <person name="Ott S."/>
            <person name="Bowen H."/>
            <person name="Vavikolanu K."/>
            <person name="Mehta A."/>
            <person name="Aluvathingal J."/>
            <person name="Nadendla S."/>
            <person name="Myers T."/>
            <person name="Yan Y."/>
            <person name="Sichtig H."/>
        </authorList>
    </citation>
    <scope>NUCLEOTIDE SEQUENCE [LARGE SCALE GENOMIC DNA]</scope>
    <source>
        <strain evidence="2 3">FDAARGOS_1161</strain>
    </source>
</reference>
<gene>
    <name evidence="2" type="ORF">I6J18_16725</name>
</gene>
<dbReference type="PROSITE" id="PS51819">
    <property type="entry name" value="VOC"/>
    <property type="match status" value="1"/>
</dbReference>
<dbReference type="InterPro" id="IPR037523">
    <property type="entry name" value="VOC_core"/>
</dbReference>
<name>A0A974NK89_PERPY</name>
<dbReference type="InterPro" id="IPR004360">
    <property type="entry name" value="Glyas_Fos-R_dOase_dom"/>
</dbReference>
<dbReference type="EMBL" id="CP068053">
    <property type="protein sequence ID" value="QQS99265.1"/>
    <property type="molecule type" value="Genomic_DNA"/>
</dbReference>
<dbReference type="Proteomes" id="UP000595254">
    <property type="component" value="Chromosome"/>
</dbReference>
<sequence>MKVHHIGIETNNIEKSRRFYEQLGFQMKDRMVLMGEELCFLTLENFTLELIVQKTEIAAANPHLCLEVTDLKEQAWAVQNGTAFEGPFSLENGWKTLFVEGPSGEMVELVQTKNTP</sequence>
<evidence type="ECO:0000259" key="1">
    <source>
        <dbReference type="PROSITE" id="PS51819"/>
    </source>
</evidence>
<protein>
    <submittedName>
        <fullName evidence="2">VOC family protein</fullName>
    </submittedName>
</protein>
<feature type="domain" description="VOC" evidence="1">
    <location>
        <begin position="2"/>
        <end position="112"/>
    </location>
</feature>
<dbReference type="Pfam" id="PF00903">
    <property type="entry name" value="Glyoxalase"/>
    <property type="match status" value="1"/>
</dbReference>
<dbReference type="SUPFAM" id="SSF54593">
    <property type="entry name" value="Glyoxalase/Bleomycin resistance protein/Dihydroxybiphenyl dioxygenase"/>
    <property type="match status" value="1"/>
</dbReference>
<keyword evidence="3" id="KW-1185">Reference proteome</keyword>
<dbReference type="Gene3D" id="3.10.180.10">
    <property type="entry name" value="2,3-Dihydroxybiphenyl 1,2-Dioxygenase, domain 1"/>
    <property type="match status" value="1"/>
</dbReference>
<dbReference type="CDD" id="cd06587">
    <property type="entry name" value="VOC"/>
    <property type="match status" value="1"/>
</dbReference>
<dbReference type="KEGG" id="ppsr:I6J18_16725"/>
<dbReference type="RefSeq" id="WP_040375870.1">
    <property type="nucleotide sequence ID" value="NZ_CP068053.1"/>
</dbReference>
<dbReference type="AlphaFoldDB" id="A0A974NK89"/>
<accession>A0A974NK89</accession>
<evidence type="ECO:0000313" key="2">
    <source>
        <dbReference type="EMBL" id="QQS99265.1"/>
    </source>
</evidence>
<dbReference type="InterPro" id="IPR029068">
    <property type="entry name" value="Glyas_Bleomycin-R_OHBP_Dase"/>
</dbReference>
<proteinExistence type="predicted"/>